<dbReference type="RefSeq" id="WP_117321558.1">
    <property type="nucleotide sequence ID" value="NZ_QVTD01000003.1"/>
</dbReference>
<organism evidence="2 3">
    <name type="scientific">Peribacillus glennii</name>
    <dbReference type="NCBI Taxonomy" id="2303991"/>
    <lineage>
        <taxon>Bacteria</taxon>
        <taxon>Bacillati</taxon>
        <taxon>Bacillota</taxon>
        <taxon>Bacilli</taxon>
        <taxon>Bacillales</taxon>
        <taxon>Bacillaceae</taxon>
        <taxon>Peribacillus</taxon>
    </lineage>
</organism>
<feature type="transmembrane region" description="Helical" evidence="1">
    <location>
        <begin position="49"/>
        <end position="69"/>
    </location>
</feature>
<keyword evidence="3" id="KW-1185">Reference proteome</keyword>
<keyword evidence="1" id="KW-1133">Transmembrane helix</keyword>
<accession>A0A372LGE6</accession>
<dbReference type="Proteomes" id="UP000262939">
    <property type="component" value="Unassembled WGS sequence"/>
</dbReference>
<name>A0A372LGE6_9BACI</name>
<comment type="caution">
    <text evidence="2">The sequence shown here is derived from an EMBL/GenBank/DDBJ whole genome shotgun (WGS) entry which is preliminary data.</text>
</comment>
<evidence type="ECO:0000256" key="1">
    <source>
        <dbReference type="SAM" id="Phobius"/>
    </source>
</evidence>
<proteinExistence type="predicted"/>
<dbReference type="EMBL" id="QVTD01000003">
    <property type="protein sequence ID" value="RFU65383.1"/>
    <property type="molecule type" value="Genomic_DNA"/>
</dbReference>
<evidence type="ECO:0000313" key="2">
    <source>
        <dbReference type="EMBL" id="RFU65383.1"/>
    </source>
</evidence>
<dbReference type="OrthoDB" id="2921054at2"/>
<sequence length="105" mass="12274">MGNDFVLYIKYIGIVLMCTQLGYASAILVLGKTMLEYYEWGYFKKPENWFQRLTNIFLDVTAGSGYYIYKALLRFPWILRKLLFLLIYGIAIFVGMVVVAFLTTR</sequence>
<reference evidence="2 3" key="1">
    <citation type="submission" date="2018-08" db="EMBL/GenBank/DDBJ databases">
        <title>Bacillus chawlae sp. nov., Bacillus glennii sp. nov., and Bacillus saganii sp. nov. Isolated from the Vehicle Assembly Building at Kennedy Space Center where the Viking Spacecraft were Assembled.</title>
        <authorList>
            <person name="Seuylemezian A."/>
            <person name="Vaishampayan P."/>
        </authorList>
    </citation>
    <scope>NUCLEOTIDE SEQUENCE [LARGE SCALE GENOMIC DNA]</scope>
    <source>
        <strain evidence="2 3">V44-8</strain>
    </source>
</reference>
<evidence type="ECO:0000313" key="3">
    <source>
        <dbReference type="Proteomes" id="UP000262939"/>
    </source>
</evidence>
<feature type="transmembrane region" description="Helical" evidence="1">
    <location>
        <begin position="7"/>
        <end position="29"/>
    </location>
</feature>
<feature type="transmembrane region" description="Helical" evidence="1">
    <location>
        <begin position="81"/>
        <end position="102"/>
    </location>
</feature>
<keyword evidence="1" id="KW-0472">Membrane</keyword>
<dbReference type="AlphaFoldDB" id="A0A372LGE6"/>
<keyword evidence="1" id="KW-0812">Transmembrane</keyword>
<protein>
    <submittedName>
        <fullName evidence="2">Uncharacterized protein</fullName>
    </submittedName>
</protein>
<gene>
    <name evidence="2" type="ORF">D0466_05685</name>
</gene>